<gene>
    <name evidence="3" type="ORF">NLJ89_g8020</name>
</gene>
<dbReference type="EMBL" id="JANKHO010001031">
    <property type="protein sequence ID" value="KAJ3504272.1"/>
    <property type="molecule type" value="Genomic_DNA"/>
</dbReference>
<evidence type="ECO:0000313" key="3">
    <source>
        <dbReference type="EMBL" id="KAJ3504272.1"/>
    </source>
</evidence>
<dbReference type="Pfam" id="PF17667">
    <property type="entry name" value="Pkinase_fungal"/>
    <property type="match status" value="2"/>
</dbReference>
<feature type="domain" description="Protein kinase" evidence="2">
    <location>
        <begin position="298"/>
        <end position="686"/>
    </location>
</feature>
<comment type="caution">
    <text evidence="3">The sequence shown here is derived from an EMBL/GenBank/DDBJ whole genome shotgun (WGS) entry which is preliminary data.</text>
</comment>
<dbReference type="PANTHER" id="PTHR38248:SF2">
    <property type="entry name" value="FUNK1 11"/>
    <property type="match status" value="1"/>
</dbReference>
<dbReference type="PROSITE" id="PS00109">
    <property type="entry name" value="PROTEIN_KINASE_TYR"/>
    <property type="match status" value="1"/>
</dbReference>
<dbReference type="GO" id="GO:0005524">
    <property type="term" value="F:ATP binding"/>
    <property type="evidence" value="ECO:0007669"/>
    <property type="project" value="InterPro"/>
</dbReference>
<evidence type="ECO:0000259" key="2">
    <source>
        <dbReference type="PROSITE" id="PS50011"/>
    </source>
</evidence>
<feature type="region of interest" description="Disordered" evidence="1">
    <location>
        <begin position="751"/>
        <end position="785"/>
    </location>
</feature>
<dbReference type="InterPro" id="IPR011009">
    <property type="entry name" value="Kinase-like_dom_sf"/>
</dbReference>
<dbReference type="InterPro" id="IPR008266">
    <property type="entry name" value="Tyr_kinase_AS"/>
</dbReference>
<accession>A0A9W8JW86</accession>
<dbReference type="SUPFAM" id="SSF56112">
    <property type="entry name" value="Protein kinase-like (PK-like)"/>
    <property type="match status" value="1"/>
</dbReference>
<dbReference type="Proteomes" id="UP001148786">
    <property type="component" value="Unassembled WGS sequence"/>
</dbReference>
<dbReference type="Gene3D" id="1.10.510.10">
    <property type="entry name" value="Transferase(Phosphotransferase) domain 1"/>
    <property type="match status" value="1"/>
</dbReference>
<sequence length="785" mass="89736">MARDTWGQWVGPISYEAFFAEHMSVDEPVPGNLVAPNYFDKIPTGKGKAEKDMYDPLINLIANAKLLDPTCVLVNTSNYADFDSYVEAQRKPDATCCLKEGYCKEDPHDEDYRPAQTKSALKERNPDNGTFFDKSQLCIEMKPDDVSPFNDPPKEISGEALREFQFENKTDEDNQARGQIGAALTEICARQHRTRAFFVFMNAKEVRFLLHDRCATLVTRAVDYRKESGVLAEFFWRFARLTPAQRGIDETVRLATSDERVIAMDKLKRWAPKKHRPVLVMGVPKPDGKMHEFAVWGAMAEPKTLHGRSTRTYPAVDLETGNVVFLKETWRADLSGMEKESDILKELNDKGVRYVPQFQYGDDIKQPYHTTNNHRYVKASWRAGSLRDVFKKTHHRFTELFVGNHLDKFTAPKNLLRAVSHAMIAHQDAYRVCSILHRDVSGNNVLLDDEENGCLNDWDMAKRVPRYLSNHDAAEEEDAAADQEKLAADKKREKLEKEEDLPELEAQDDDGGEEEDEYEEFSRHTYRTGTWYFMSALLLRHPEKVHSLHDDLESFFYVILFFTLQYLPVNLSQVQLVDFMQSVFEECRLNNTLGIDVGGEAKTSLFIRNDSQIMDLVFLGNRPLTAWVQHARFAFGQFHRYVEREDRPLISFSDKDEHATESAPRLTAGRQIPLPADILLRDHSYLLQLFEQALAPHNWPDNHKETAAVAQFIAPDTTQTPAGVKRTHEGDEATVTKRSRCDILLSRQGGVNSMTVPTRHSDRQRDAREARARKAKSLSGAGTAR</sequence>
<feature type="compositionally biased region" description="Acidic residues" evidence="1">
    <location>
        <begin position="498"/>
        <end position="519"/>
    </location>
</feature>
<reference evidence="3" key="1">
    <citation type="submission" date="2022-07" db="EMBL/GenBank/DDBJ databases">
        <title>Genome Sequence of Agrocybe chaxingu.</title>
        <authorList>
            <person name="Buettner E."/>
        </authorList>
    </citation>
    <scope>NUCLEOTIDE SEQUENCE</scope>
    <source>
        <strain evidence="3">MP-N11</strain>
    </source>
</reference>
<dbReference type="AlphaFoldDB" id="A0A9W8JW86"/>
<dbReference type="OrthoDB" id="2801804at2759"/>
<dbReference type="PROSITE" id="PS50011">
    <property type="entry name" value="PROTEIN_KINASE_DOM"/>
    <property type="match status" value="1"/>
</dbReference>
<feature type="region of interest" description="Disordered" evidence="1">
    <location>
        <begin position="492"/>
        <end position="521"/>
    </location>
</feature>
<dbReference type="InterPro" id="IPR040976">
    <property type="entry name" value="Pkinase_fungal"/>
</dbReference>
<evidence type="ECO:0000256" key="1">
    <source>
        <dbReference type="SAM" id="MobiDB-lite"/>
    </source>
</evidence>
<organism evidence="3 4">
    <name type="scientific">Agrocybe chaxingu</name>
    <dbReference type="NCBI Taxonomy" id="84603"/>
    <lineage>
        <taxon>Eukaryota</taxon>
        <taxon>Fungi</taxon>
        <taxon>Dikarya</taxon>
        <taxon>Basidiomycota</taxon>
        <taxon>Agaricomycotina</taxon>
        <taxon>Agaricomycetes</taxon>
        <taxon>Agaricomycetidae</taxon>
        <taxon>Agaricales</taxon>
        <taxon>Agaricineae</taxon>
        <taxon>Strophariaceae</taxon>
        <taxon>Agrocybe</taxon>
    </lineage>
</organism>
<evidence type="ECO:0000313" key="4">
    <source>
        <dbReference type="Proteomes" id="UP001148786"/>
    </source>
</evidence>
<dbReference type="GO" id="GO:0004672">
    <property type="term" value="F:protein kinase activity"/>
    <property type="evidence" value="ECO:0007669"/>
    <property type="project" value="InterPro"/>
</dbReference>
<dbReference type="InterPro" id="IPR000719">
    <property type="entry name" value="Prot_kinase_dom"/>
</dbReference>
<feature type="compositionally biased region" description="Basic and acidic residues" evidence="1">
    <location>
        <begin position="759"/>
        <end position="772"/>
    </location>
</feature>
<proteinExistence type="predicted"/>
<dbReference type="PANTHER" id="PTHR38248">
    <property type="entry name" value="FUNK1 6"/>
    <property type="match status" value="1"/>
</dbReference>
<protein>
    <recommendedName>
        <fullName evidence="2">Protein kinase domain-containing protein</fullName>
    </recommendedName>
</protein>
<name>A0A9W8JW86_9AGAR</name>
<keyword evidence="4" id="KW-1185">Reference proteome</keyword>